<dbReference type="PANTHER" id="PTHR13018:SF5">
    <property type="entry name" value="RE44586P"/>
    <property type="match status" value="1"/>
</dbReference>
<dbReference type="PANTHER" id="PTHR13018">
    <property type="entry name" value="PROBABLE MEMBRANE PROTEIN DUF221-RELATED"/>
    <property type="match status" value="1"/>
</dbReference>
<sequence>MLAILDLLWPTNPLVYGPIVVWFCIRPLFTFYSGKRTHGPPRGFLIWIPRVFLIDSRTILTTNSLEAYLLLRFQKFCLALCVLAIVVYGVPLGWVYQRVPIPLRVYRYGRISFYNVPKGWNLLLPTLLCILYTVISLYAIVHETYFYHRARDAVMLRSGMLERVSTRTVLFKTLTRNIYEDDIRDELGAADIEDVLIQCDTTRLEDIFYQVPHFRGAVERGLLRSMRHRLRTGTDSSDPGPAQCLQWLDFMWNAVILERMKLEKDEALETGFVFVLFRDFRTAMKAYLCNDYTLEPIAIGVKPRDLLYDNFHDLLPKDRLSNDGWRNHLLALLVPVAFYVPFSSWLVYLAKDILSRVTRDVTLVFLALCMRWLAMQGLQLRRLQRSVVDRLSMNMLLEMDLYTIFLVCGGFFDPKMPVVLHDITNAIYIVAIQADLLIFVSLTFALLAKAGAITPREIWESRQLPKNNLTVRYKTFILALILIMTASPIVPLIGIGCFLFLVINYFYWKYNLLYVFADVDDSFGFYHGESLLWLCRCAVWGGPMQLLSTVWVKHNFAEIIHKFMWRRSLDRGLRADFVVCIVALAIFVLLSMCTQHYYDFIEPLMNLHPCIISDDTHRLERDIRDGFYSPRPPKHVFARLYRFIWPDYATIREFVNPRTCPPAPNLDAYLRPWEEMDPFPIWLPEDPDGIAEEMAETIRDTFDSDDSCVVGCGAYMDRKGKIHLDEMEASQNDWLRGIGMRDA</sequence>
<dbReference type="Pfam" id="PF02714">
    <property type="entry name" value="RSN1_7TM"/>
    <property type="match status" value="1"/>
</dbReference>
<organism evidence="10">
    <name type="scientific">Eremomyces bilateralis CBS 781.70</name>
    <dbReference type="NCBI Taxonomy" id="1392243"/>
    <lineage>
        <taxon>Eukaryota</taxon>
        <taxon>Fungi</taxon>
        <taxon>Dikarya</taxon>
        <taxon>Ascomycota</taxon>
        <taxon>Pezizomycotina</taxon>
        <taxon>Dothideomycetes</taxon>
        <taxon>Dothideomycetes incertae sedis</taxon>
        <taxon>Eremomycetales</taxon>
        <taxon>Eremomycetaceae</taxon>
        <taxon>Eremomyces</taxon>
    </lineage>
</organism>
<comment type="subcellular location">
    <subcellularLocation>
        <location evidence="1">Membrane</location>
        <topology evidence="1">Multi-pass membrane protein</topology>
    </subcellularLocation>
</comment>
<dbReference type="Proteomes" id="UP000504638">
    <property type="component" value="Unplaced"/>
</dbReference>
<evidence type="ECO:0000259" key="8">
    <source>
        <dbReference type="Pfam" id="PF02714"/>
    </source>
</evidence>
<feature type="transmembrane region" description="Helical" evidence="7">
    <location>
        <begin position="122"/>
        <end position="141"/>
    </location>
</feature>
<evidence type="ECO:0000256" key="6">
    <source>
        <dbReference type="ARBA" id="ARBA00023136"/>
    </source>
</evidence>
<dbReference type="GeneID" id="54414295"/>
<evidence type="ECO:0000256" key="1">
    <source>
        <dbReference type="ARBA" id="ARBA00004141"/>
    </source>
</evidence>
<reference evidence="10 12" key="1">
    <citation type="submission" date="2020-01" db="EMBL/GenBank/DDBJ databases">
        <authorList>
            <consortium name="DOE Joint Genome Institute"/>
            <person name="Haridas S."/>
            <person name="Albert R."/>
            <person name="Binder M."/>
            <person name="Bloem J."/>
            <person name="Labutti K."/>
            <person name="Salamov A."/>
            <person name="Andreopoulos B."/>
            <person name="Baker S.E."/>
            <person name="Barry K."/>
            <person name="Bills G."/>
            <person name="Bluhm B.H."/>
            <person name="Cannon C."/>
            <person name="Castanera R."/>
            <person name="Culley D.E."/>
            <person name="Daum C."/>
            <person name="Ezra D."/>
            <person name="Gonzalez J.B."/>
            <person name="Henrissat B."/>
            <person name="Kuo A."/>
            <person name="Liang C."/>
            <person name="Lipzen A."/>
            <person name="Lutzoni F."/>
            <person name="Magnuson J."/>
            <person name="Mondo S."/>
            <person name="Nolan M."/>
            <person name="Ohm R."/>
            <person name="Pangilinan J."/>
            <person name="Park H.-J."/>
            <person name="Ramirez L."/>
            <person name="Alfaro M."/>
            <person name="Sun H."/>
            <person name="Tritt A."/>
            <person name="Yoshinaga Y."/>
            <person name="Zwiers L.-H."/>
            <person name="Turgeon B.G."/>
            <person name="Goodwin S.B."/>
            <person name="Spatafora J.W."/>
            <person name="Crous P.W."/>
            <person name="Grigoriev I.V."/>
        </authorList>
    </citation>
    <scope>NUCLEOTIDE SEQUENCE</scope>
    <source>
        <strain evidence="10 12">CBS 781.70</strain>
    </source>
</reference>
<feature type="domain" description="CSC1/OSCA1-like N-terminal transmembrane" evidence="9">
    <location>
        <begin position="33"/>
        <end position="142"/>
    </location>
</feature>
<feature type="transmembrane region" description="Helical" evidence="7">
    <location>
        <begin position="427"/>
        <end position="454"/>
    </location>
</feature>
<dbReference type="InterPro" id="IPR032880">
    <property type="entry name" value="CSC1/OSCA1-like_N"/>
</dbReference>
<dbReference type="RefSeq" id="XP_033538882.1">
    <property type="nucleotide sequence ID" value="XM_033673725.1"/>
</dbReference>
<feature type="transmembrane region" description="Helical" evidence="7">
    <location>
        <begin position="76"/>
        <end position="96"/>
    </location>
</feature>
<accession>A0A6G1GH73</accession>
<evidence type="ECO:0000313" key="10">
    <source>
        <dbReference type="EMBL" id="KAF1817251.1"/>
    </source>
</evidence>
<reference evidence="12" key="2">
    <citation type="submission" date="2020-04" db="EMBL/GenBank/DDBJ databases">
        <authorList>
            <consortium name="NCBI Genome Project"/>
        </authorList>
    </citation>
    <scope>NUCLEOTIDE SEQUENCE</scope>
    <source>
        <strain evidence="12">CBS 781.70</strain>
    </source>
</reference>
<dbReference type="AlphaFoldDB" id="A0A6G1GH73"/>
<keyword evidence="11" id="KW-1185">Reference proteome</keyword>
<protein>
    <recommendedName>
        <fullName evidence="13">DUF221-domain-containing protein</fullName>
    </recommendedName>
</protein>
<dbReference type="GO" id="GO:0005886">
    <property type="term" value="C:plasma membrane"/>
    <property type="evidence" value="ECO:0007669"/>
    <property type="project" value="TreeGrafter"/>
</dbReference>
<evidence type="ECO:0000256" key="7">
    <source>
        <dbReference type="SAM" id="Phobius"/>
    </source>
</evidence>
<dbReference type="EMBL" id="ML975149">
    <property type="protein sequence ID" value="KAF1817251.1"/>
    <property type="molecule type" value="Genomic_DNA"/>
</dbReference>
<keyword evidence="5 7" id="KW-1133">Transmembrane helix</keyword>
<evidence type="ECO:0000256" key="3">
    <source>
        <dbReference type="ARBA" id="ARBA00022448"/>
    </source>
</evidence>
<feature type="transmembrane region" description="Helical" evidence="7">
    <location>
        <begin position="475"/>
        <end position="508"/>
    </location>
</feature>
<reference evidence="12" key="3">
    <citation type="submission" date="2025-04" db="UniProtKB">
        <authorList>
            <consortium name="RefSeq"/>
        </authorList>
    </citation>
    <scope>IDENTIFICATION</scope>
    <source>
        <strain evidence="12">CBS 781.70</strain>
    </source>
</reference>
<evidence type="ECO:0000256" key="4">
    <source>
        <dbReference type="ARBA" id="ARBA00022692"/>
    </source>
</evidence>
<keyword evidence="6 7" id="KW-0472">Membrane</keyword>
<keyword evidence="3" id="KW-0813">Transport</keyword>
<evidence type="ECO:0000313" key="12">
    <source>
        <dbReference type="RefSeq" id="XP_033538882.1"/>
    </source>
</evidence>
<evidence type="ECO:0000259" key="9">
    <source>
        <dbReference type="Pfam" id="PF13967"/>
    </source>
</evidence>
<dbReference type="InterPro" id="IPR045122">
    <property type="entry name" value="Csc1-like"/>
</dbReference>
<dbReference type="Pfam" id="PF13967">
    <property type="entry name" value="RSN1_TM"/>
    <property type="match status" value="1"/>
</dbReference>
<gene>
    <name evidence="10 12" type="ORF">P152DRAFT_12486</name>
</gene>
<evidence type="ECO:0000256" key="5">
    <source>
        <dbReference type="ARBA" id="ARBA00022989"/>
    </source>
</evidence>
<dbReference type="InterPro" id="IPR003864">
    <property type="entry name" value="CSC1/OSCA1-like_7TM"/>
</dbReference>
<proteinExistence type="inferred from homology"/>
<evidence type="ECO:0000256" key="2">
    <source>
        <dbReference type="ARBA" id="ARBA00007779"/>
    </source>
</evidence>
<comment type="similarity">
    <text evidence="2">Belongs to the CSC1 (TC 1.A.17) family.</text>
</comment>
<feature type="transmembrane region" description="Helical" evidence="7">
    <location>
        <begin position="531"/>
        <end position="552"/>
    </location>
</feature>
<feature type="domain" description="CSC1/OSCA1-like 7TM region" evidence="8">
    <location>
        <begin position="433"/>
        <end position="528"/>
    </location>
</feature>
<keyword evidence="4 7" id="KW-0812">Transmembrane</keyword>
<feature type="transmembrane region" description="Helical" evidence="7">
    <location>
        <begin position="329"/>
        <end position="350"/>
    </location>
</feature>
<evidence type="ECO:0008006" key="13">
    <source>
        <dbReference type="Google" id="ProtNLM"/>
    </source>
</evidence>
<dbReference type="GO" id="GO:0005227">
    <property type="term" value="F:calcium-activated cation channel activity"/>
    <property type="evidence" value="ECO:0007669"/>
    <property type="project" value="InterPro"/>
</dbReference>
<name>A0A6G1GH73_9PEZI</name>
<feature type="transmembrane region" description="Helical" evidence="7">
    <location>
        <begin position="573"/>
        <end position="592"/>
    </location>
</feature>
<feature type="transmembrane region" description="Helical" evidence="7">
    <location>
        <begin position="14"/>
        <end position="32"/>
    </location>
</feature>
<evidence type="ECO:0000313" key="11">
    <source>
        <dbReference type="Proteomes" id="UP000504638"/>
    </source>
</evidence>